<keyword evidence="3" id="KW-1185">Reference proteome</keyword>
<dbReference type="Proteomes" id="UP001279734">
    <property type="component" value="Unassembled WGS sequence"/>
</dbReference>
<dbReference type="EMBL" id="BSYO01000006">
    <property type="protein sequence ID" value="GMH06603.1"/>
    <property type="molecule type" value="Genomic_DNA"/>
</dbReference>
<dbReference type="AlphaFoldDB" id="A0AAD3S8Q5"/>
<feature type="region of interest" description="Disordered" evidence="1">
    <location>
        <begin position="102"/>
        <end position="124"/>
    </location>
</feature>
<evidence type="ECO:0000313" key="2">
    <source>
        <dbReference type="EMBL" id="GMH06603.1"/>
    </source>
</evidence>
<organism evidence="2 3">
    <name type="scientific">Nepenthes gracilis</name>
    <name type="common">Slender pitcher plant</name>
    <dbReference type="NCBI Taxonomy" id="150966"/>
    <lineage>
        <taxon>Eukaryota</taxon>
        <taxon>Viridiplantae</taxon>
        <taxon>Streptophyta</taxon>
        <taxon>Embryophyta</taxon>
        <taxon>Tracheophyta</taxon>
        <taxon>Spermatophyta</taxon>
        <taxon>Magnoliopsida</taxon>
        <taxon>eudicotyledons</taxon>
        <taxon>Gunneridae</taxon>
        <taxon>Pentapetalae</taxon>
        <taxon>Caryophyllales</taxon>
        <taxon>Nepenthaceae</taxon>
        <taxon>Nepenthes</taxon>
    </lineage>
</organism>
<comment type="caution">
    <text evidence="2">The sequence shown here is derived from an EMBL/GenBank/DDBJ whole genome shotgun (WGS) entry which is preliminary data.</text>
</comment>
<proteinExistence type="predicted"/>
<feature type="compositionally biased region" description="Basic and acidic residues" evidence="1">
    <location>
        <begin position="114"/>
        <end position="124"/>
    </location>
</feature>
<accession>A0AAD3S8Q5</accession>
<sequence>MISPNHSLLISFIQAIDDIVVKAVAAAVKQIQGNSDLKALVAVYEVPYEPPASGGCCGGSRGRINYEARVILKEEVKVLVRDAYVCYKIGQKLVEALHRDETTRKRRNRLPMKQLRERSEGSGA</sequence>
<evidence type="ECO:0000313" key="3">
    <source>
        <dbReference type="Proteomes" id="UP001279734"/>
    </source>
</evidence>
<protein>
    <submittedName>
        <fullName evidence="2">Uncharacterized protein</fullName>
    </submittedName>
</protein>
<name>A0AAD3S8Q5_NEPGR</name>
<gene>
    <name evidence="2" type="ORF">Nepgr_008443</name>
</gene>
<reference evidence="2" key="1">
    <citation type="submission" date="2023-05" db="EMBL/GenBank/DDBJ databases">
        <title>Nepenthes gracilis genome sequencing.</title>
        <authorList>
            <person name="Fukushima K."/>
        </authorList>
    </citation>
    <scope>NUCLEOTIDE SEQUENCE</scope>
    <source>
        <strain evidence="2">SING2019-196</strain>
    </source>
</reference>
<evidence type="ECO:0000256" key="1">
    <source>
        <dbReference type="SAM" id="MobiDB-lite"/>
    </source>
</evidence>